<organism evidence="11 12">
    <name type="scientific">Pontivivens nitratireducens</name>
    <dbReference type="NCBI Taxonomy" id="2758038"/>
    <lineage>
        <taxon>Bacteria</taxon>
        <taxon>Pseudomonadati</taxon>
        <taxon>Pseudomonadota</taxon>
        <taxon>Alphaproteobacteria</taxon>
        <taxon>Rhodobacterales</taxon>
        <taxon>Paracoccaceae</taxon>
        <taxon>Pontivivens</taxon>
    </lineage>
</organism>
<comment type="function">
    <text evidence="9">Part of the tripartite ATP-independent periplasmic (TRAP) transport system.</text>
</comment>
<evidence type="ECO:0000259" key="10">
    <source>
        <dbReference type="Pfam" id="PF04290"/>
    </source>
</evidence>
<evidence type="ECO:0000313" key="11">
    <source>
        <dbReference type="EMBL" id="QIK42047.1"/>
    </source>
</evidence>
<feature type="transmembrane region" description="Helical" evidence="9">
    <location>
        <begin position="57"/>
        <end position="77"/>
    </location>
</feature>
<keyword evidence="5 9" id="KW-0812">Transmembrane</keyword>
<evidence type="ECO:0000256" key="5">
    <source>
        <dbReference type="ARBA" id="ARBA00022692"/>
    </source>
</evidence>
<evidence type="ECO:0000256" key="9">
    <source>
        <dbReference type="RuleBase" id="RU369079"/>
    </source>
</evidence>
<dbReference type="Proteomes" id="UP000500791">
    <property type="component" value="Chromosome"/>
</dbReference>
<dbReference type="GO" id="GO:0022857">
    <property type="term" value="F:transmembrane transporter activity"/>
    <property type="evidence" value="ECO:0007669"/>
    <property type="project" value="UniProtKB-UniRule"/>
</dbReference>
<comment type="subunit">
    <text evidence="9">The complex comprises the extracytoplasmic solute receptor protein and the two transmembrane proteins.</text>
</comment>
<feature type="transmembrane region" description="Helical" evidence="9">
    <location>
        <begin position="12"/>
        <end position="37"/>
    </location>
</feature>
<evidence type="ECO:0000256" key="8">
    <source>
        <dbReference type="ARBA" id="ARBA00038436"/>
    </source>
</evidence>
<dbReference type="InterPro" id="IPR055348">
    <property type="entry name" value="DctQ"/>
</dbReference>
<evidence type="ECO:0000256" key="6">
    <source>
        <dbReference type="ARBA" id="ARBA00022989"/>
    </source>
</evidence>
<keyword evidence="3" id="KW-1003">Cell membrane</keyword>
<keyword evidence="4 9" id="KW-0997">Cell inner membrane</keyword>
<dbReference type="InterPro" id="IPR007387">
    <property type="entry name" value="TRAP_DctQ"/>
</dbReference>
<feature type="transmembrane region" description="Helical" evidence="9">
    <location>
        <begin position="89"/>
        <end position="112"/>
    </location>
</feature>
<keyword evidence="7 9" id="KW-0472">Membrane</keyword>
<dbReference type="PANTHER" id="PTHR35011:SF2">
    <property type="entry name" value="2,3-DIKETO-L-GULONATE TRAP TRANSPORTER SMALL PERMEASE PROTEIN YIAM"/>
    <property type="match status" value="1"/>
</dbReference>
<feature type="transmembrane region" description="Helical" evidence="9">
    <location>
        <begin position="151"/>
        <end position="171"/>
    </location>
</feature>
<accession>A0A6G7VQI1</accession>
<feature type="domain" description="Tripartite ATP-independent periplasmic transporters DctQ component" evidence="10">
    <location>
        <begin position="28"/>
        <end position="168"/>
    </location>
</feature>
<keyword evidence="2 9" id="KW-0813">Transport</keyword>
<evidence type="ECO:0000256" key="4">
    <source>
        <dbReference type="ARBA" id="ARBA00022519"/>
    </source>
</evidence>
<dbReference type="GO" id="GO:0015740">
    <property type="term" value="P:C4-dicarboxylate transport"/>
    <property type="evidence" value="ECO:0007669"/>
    <property type="project" value="TreeGrafter"/>
</dbReference>
<name>A0A6G7VQI1_9RHOB</name>
<protein>
    <recommendedName>
        <fullName evidence="9">TRAP transporter small permease protein</fullName>
    </recommendedName>
</protein>
<dbReference type="AlphaFoldDB" id="A0A6G7VQI1"/>
<evidence type="ECO:0000256" key="7">
    <source>
        <dbReference type="ARBA" id="ARBA00023136"/>
    </source>
</evidence>
<evidence type="ECO:0000313" key="12">
    <source>
        <dbReference type="Proteomes" id="UP000500791"/>
    </source>
</evidence>
<reference evidence="11 12" key="1">
    <citation type="submission" date="2020-03" db="EMBL/GenBank/DDBJ databases">
        <title>Complete genome sequence of Monaibacterium sp. ALG8 with diverse plasmids.</title>
        <authorList>
            <person name="Sun C."/>
        </authorList>
    </citation>
    <scope>NUCLEOTIDE SEQUENCE [LARGE SCALE GENOMIC DNA]</scope>
    <source>
        <strain evidence="11 12">ALG8</strain>
    </source>
</reference>
<evidence type="ECO:0000256" key="3">
    <source>
        <dbReference type="ARBA" id="ARBA00022475"/>
    </source>
</evidence>
<dbReference type="Pfam" id="PF04290">
    <property type="entry name" value="DctQ"/>
    <property type="match status" value="1"/>
</dbReference>
<dbReference type="KEGG" id="mon:G8E03_07535"/>
<keyword evidence="12" id="KW-1185">Reference proteome</keyword>
<keyword evidence="6 9" id="KW-1133">Transmembrane helix</keyword>
<gene>
    <name evidence="11" type="ORF">G8E03_07535</name>
</gene>
<dbReference type="GO" id="GO:0005886">
    <property type="term" value="C:plasma membrane"/>
    <property type="evidence" value="ECO:0007669"/>
    <property type="project" value="UniProtKB-SubCell"/>
</dbReference>
<comment type="similarity">
    <text evidence="8 9">Belongs to the TRAP transporter small permease family.</text>
</comment>
<comment type="subcellular location">
    <subcellularLocation>
        <location evidence="1 9">Cell inner membrane</location>
        <topology evidence="1 9">Multi-pass membrane protein</topology>
    </subcellularLocation>
</comment>
<dbReference type="PANTHER" id="PTHR35011">
    <property type="entry name" value="2,3-DIKETO-L-GULONATE TRAP TRANSPORTER SMALL PERMEASE PROTEIN YIAM"/>
    <property type="match status" value="1"/>
</dbReference>
<evidence type="ECO:0000256" key="2">
    <source>
        <dbReference type="ARBA" id="ARBA00022448"/>
    </source>
</evidence>
<dbReference type="EMBL" id="CP049811">
    <property type="protein sequence ID" value="QIK42047.1"/>
    <property type="molecule type" value="Genomic_DNA"/>
</dbReference>
<sequence>MLFGVLVSVNSILLALGRSIAWVLIGLMTVTILYQVVMRYAFNAAPNWTEEFARFMMLWMTGLIAASGYRWGGFVSIETAVRSLPRLPALVLSLFLLMLAQTVLVVGAHIGWNEVTGFAGTFRTATLKTFFFPSIEDGWQFGWDKMPRSHMMASLLVGLWLLILVNVELTLKTLIQLFEPHATFPRDPAMISAGAE</sequence>
<proteinExistence type="inferred from homology"/>
<evidence type="ECO:0000256" key="1">
    <source>
        <dbReference type="ARBA" id="ARBA00004429"/>
    </source>
</evidence>